<evidence type="ECO:0000256" key="1">
    <source>
        <dbReference type="ARBA" id="ARBA00004604"/>
    </source>
</evidence>
<feature type="compositionally biased region" description="Basic and acidic residues" evidence="5">
    <location>
        <begin position="415"/>
        <end position="432"/>
    </location>
</feature>
<comment type="subcellular location">
    <subcellularLocation>
        <location evidence="1">Nucleus</location>
        <location evidence="1">Nucleolus</location>
    </subcellularLocation>
</comment>
<evidence type="ECO:0000256" key="2">
    <source>
        <dbReference type="ARBA" id="ARBA00007774"/>
    </source>
</evidence>
<feature type="compositionally biased region" description="Polar residues" evidence="5">
    <location>
        <begin position="441"/>
        <end position="452"/>
    </location>
</feature>
<feature type="compositionally biased region" description="Basic and acidic residues" evidence="5">
    <location>
        <begin position="293"/>
        <end position="302"/>
    </location>
</feature>
<feature type="compositionally biased region" description="Acidic residues" evidence="5">
    <location>
        <begin position="404"/>
        <end position="414"/>
    </location>
</feature>
<dbReference type="Proteomes" id="UP000694850">
    <property type="component" value="Unplaced"/>
</dbReference>
<evidence type="ECO:0000313" key="6">
    <source>
        <dbReference type="Proteomes" id="UP000694850"/>
    </source>
</evidence>
<feature type="region of interest" description="Disordered" evidence="5">
    <location>
        <begin position="523"/>
        <end position="543"/>
    </location>
</feature>
<protein>
    <submittedName>
        <fullName evidence="7">U3 small nucleolar RNA-associated protein 14 homolog A-like</fullName>
    </submittedName>
</protein>
<evidence type="ECO:0000256" key="3">
    <source>
        <dbReference type="ARBA" id="ARBA00022553"/>
    </source>
</evidence>
<dbReference type="GO" id="GO:0032040">
    <property type="term" value="C:small-subunit processome"/>
    <property type="evidence" value="ECO:0007669"/>
    <property type="project" value="InterPro"/>
</dbReference>
<organism evidence="6 7">
    <name type="scientific">Orycteropus afer afer</name>
    <dbReference type="NCBI Taxonomy" id="1230840"/>
    <lineage>
        <taxon>Eukaryota</taxon>
        <taxon>Metazoa</taxon>
        <taxon>Chordata</taxon>
        <taxon>Craniata</taxon>
        <taxon>Vertebrata</taxon>
        <taxon>Euteleostomi</taxon>
        <taxon>Mammalia</taxon>
        <taxon>Eutheria</taxon>
        <taxon>Afrotheria</taxon>
        <taxon>Tubulidentata</taxon>
        <taxon>Orycteropodidae</taxon>
        <taxon>Orycteropus</taxon>
    </lineage>
</organism>
<gene>
    <name evidence="7" type="primary">LOC103200444</name>
</gene>
<comment type="similarity">
    <text evidence="2">Belongs to the UTP14 family.</text>
</comment>
<accession>A0A8B7A5B6</accession>
<keyword evidence="4" id="KW-0539">Nucleus</keyword>
<reference evidence="7" key="1">
    <citation type="submission" date="2025-08" db="UniProtKB">
        <authorList>
            <consortium name="RefSeq"/>
        </authorList>
    </citation>
    <scope>IDENTIFICATION</scope>
</reference>
<dbReference type="RefSeq" id="XP_007943143.1">
    <property type="nucleotide sequence ID" value="XM_007944952.2"/>
</dbReference>
<feature type="region of interest" description="Disordered" evidence="5">
    <location>
        <begin position="330"/>
        <end position="349"/>
    </location>
</feature>
<dbReference type="PANTHER" id="PTHR14150:SF12">
    <property type="entry name" value="U3 SMALL NUCLEOLAR RNA-ASSOCIATED PROTEIN 14 HOMOLOG A"/>
    <property type="match status" value="1"/>
</dbReference>
<dbReference type="Pfam" id="PF04615">
    <property type="entry name" value="Utp14"/>
    <property type="match status" value="2"/>
</dbReference>
<feature type="region of interest" description="Disordered" evidence="5">
    <location>
        <begin position="354"/>
        <end position="453"/>
    </location>
</feature>
<proteinExistence type="inferred from homology"/>
<dbReference type="GO" id="GO:0006364">
    <property type="term" value="P:rRNA processing"/>
    <property type="evidence" value="ECO:0007669"/>
    <property type="project" value="InterPro"/>
</dbReference>
<dbReference type="OrthoDB" id="277439at2759"/>
<feature type="compositionally biased region" description="Acidic residues" evidence="5">
    <location>
        <begin position="339"/>
        <end position="348"/>
    </location>
</feature>
<dbReference type="InterPro" id="IPR006709">
    <property type="entry name" value="SSU_processome_Utp14"/>
</dbReference>
<dbReference type="GeneID" id="103200444"/>
<sequence length="761" mass="85849">MSAAGAAENLLALCQQEELVDLPKDYTVSTSEDEGDSDREWKHRKLLEAIRSLDGKSRWESAERSEAHLNMSEFNVSSEGIGDKLVLADLLQPSKASSSLAAVRKQLKRVQSKTVELPLCAEEVARIHREVAFSQTSQALSKWDPIVVKNRKAEQLAFPLQKEPGAFAPIEHVLRGWKARTALEEEIYNVLHKNKQPVLDPLLTPAEKASLKAMSLEEAKLRRAELQRARALQSYYEARARREKRIKSRKYRRAVKKGKAKKALRELEALGKVCPTAALGRETTGKARMMERLSLRHQDNGKRAKSRAVRARYDPAARQAMQEQWAKNKELVQKLQEPSESEEEEGGAEEVGLLVPDVSHRVPVNTHGPNPWMHRSCTSDAREAEIQKDPAQLPRHASCGGSEREEEESPVAEEEPLKEFEERPSLRKRAEPGQDAEPVGQQETQDPSSQEVLSELRALSLQLGKESHRLRKQRVDSVGAVLLVQDEKEPLLLQRPEGVRPLEELEALGLRGCLQNTGPPRCVFRGQQTERNPDTQPDAPRKKKRVRMIDLQDLLTTHSPGKSMAGPTVIEELEGEEERDERQMIKDAFAGDDVIRDFLDEKRAAVEANKPKDVDLMLPGWGEWGGVGLQPGARKRRRFLMKAPERPPRKDENLPNVVISEKRNICAAVHQVHALPFPFTHRQQFKRTIQTPAGSTWNTQRAFQKLTMPRVVTKPGHIITPLSAEDVGYRSSSRSDLSVVQRNPKPLSIRHKKWLKKSSVA</sequence>
<evidence type="ECO:0000256" key="4">
    <source>
        <dbReference type="ARBA" id="ARBA00023242"/>
    </source>
</evidence>
<name>A0A8B7A5B6_ORYAF</name>
<keyword evidence="6" id="KW-1185">Reference proteome</keyword>
<dbReference type="PANTHER" id="PTHR14150">
    <property type="entry name" value="U3 SMALL NUCLEOLAR RNA-ASSOCIATED PROTEIN 14"/>
    <property type="match status" value="1"/>
</dbReference>
<keyword evidence="3" id="KW-0597">Phosphoprotein</keyword>
<evidence type="ECO:0000313" key="7">
    <source>
        <dbReference type="RefSeq" id="XP_007943143.1"/>
    </source>
</evidence>
<evidence type="ECO:0000256" key="5">
    <source>
        <dbReference type="SAM" id="MobiDB-lite"/>
    </source>
</evidence>
<dbReference type="AlphaFoldDB" id="A0A8B7A5B6"/>
<feature type="region of interest" description="Disordered" evidence="5">
    <location>
        <begin position="293"/>
        <end position="322"/>
    </location>
</feature>